<dbReference type="Gene3D" id="3.40.50.300">
    <property type="entry name" value="P-loop containing nucleotide triphosphate hydrolases"/>
    <property type="match status" value="1"/>
</dbReference>
<dbReference type="Proteomes" id="UP000464990">
    <property type="component" value="Plasmid p11184"/>
</dbReference>
<sequence>MKIISFINMKGGVGKSTVAINVAHCLAERNQKKVLIIDIDPQFNATQCVMKAEDYIEHMRTGKDTICSLFNSDRVAAKSVSGPSFEKCKDISSISPVEMSEYLHILPGDLGLHRIEVTAGSGQEFKLKRYLDSISDKYDYVIVDTPPTPSIWMSSALIASDYYIIPVKPDPLSRTGIDCLIV</sequence>
<keyword evidence="2" id="KW-0614">Plasmid</keyword>
<geneLocation type="plasmid" evidence="2">
    <name>p11184</name>
</geneLocation>
<dbReference type="InterPro" id="IPR025669">
    <property type="entry name" value="AAA_dom"/>
</dbReference>
<protein>
    <submittedName>
        <fullName evidence="2">Hypothetical Soj-like protein</fullName>
    </submittedName>
</protein>
<gene>
    <name evidence="2" type="primary">soj</name>
</gene>
<feature type="domain" description="AAA" evidence="1">
    <location>
        <begin position="1"/>
        <end position="181"/>
    </location>
</feature>
<dbReference type="EMBL" id="AJ249644">
    <property type="protein sequence ID" value="CAB56519.1"/>
    <property type="molecule type" value="Genomic_DNA"/>
</dbReference>
<evidence type="ECO:0000259" key="1">
    <source>
        <dbReference type="Pfam" id="PF13614"/>
    </source>
</evidence>
<dbReference type="AlphaFoldDB" id="Q9RLE7"/>
<dbReference type="PANTHER" id="PTHR13696:SF99">
    <property type="entry name" value="COBYRINIC ACID AC-DIAMIDE SYNTHASE"/>
    <property type="match status" value="1"/>
</dbReference>
<evidence type="ECO:0000313" key="3">
    <source>
        <dbReference type="Proteomes" id="UP000464990"/>
    </source>
</evidence>
<reference evidence="2 3" key="1">
    <citation type="journal article" date="2001" name="Plasmid">
        <title>pUb6060: a broad-host-range, DNA polymerase-I-independent ColE2-like plasmid.</title>
        <authorList>
            <person name="Avison M.B."/>
            <person name="Walsh T.R."/>
            <person name="Bennett P.M."/>
        </authorList>
    </citation>
    <scope>NUCLEOTIDE SEQUENCE [LARGE SCALE GENOMIC DNA]</scope>
    <source>
        <strain evidence="2 3">O36:H34</strain>
        <plasmid evidence="3">Chromosome</plasmid>
    </source>
</reference>
<accession>Q9RLE7</accession>
<dbReference type="CDD" id="cd02042">
    <property type="entry name" value="ParAB_family"/>
    <property type="match status" value="1"/>
</dbReference>
<dbReference type="Pfam" id="PF13614">
    <property type="entry name" value="AAA_31"/>
    <property type="match status" value="1"/>
</dbReference>
<dbReference type="InterPro" id="IPR050678">
    <property type="entry name" value="DNA_Partitioning_ATPase"/>
</dbReference>
<dbReference type="SUPFAM" id="SSF52540">
    <property type="entry name" value="P-loop containing nucleoside triphosphate hydrolases"/>
    <property type="match status" value="1"/>
</dbReference>
<dbReference type="RefSeq" id="WP_176702967.1">
    <property type="nucleotide sequence ID" value="NZ_AJ249644.1"/>
</dbReference>
<proteinExistence type="predicted"/>
<dbReference type="InterPro" id="IPR027417">
    <property type="entry name" value="P-loop_NTPase"/>
</dbReference>
<evidence type="ECO:0000313" key="2">
    <source>
        <dbReference type="EMBL" id="CAB56519.1"/>
    </source>
</evidence>
<dbReference type="PANTHER" id="PTHR13696">
    <property type="entry name" value="P-LOOP CONTAINING NUCLEOSIDE TRIPHOSPHATE HYDROLASE"/>
    <property type="match status" value="1"/>
</dbReference>
<name>Q9RLE7_PLESH</name>
<organism evidence="2 3">
    <name type="scientific">Plesiomonas shigelloides</name>
    <name type="common">Aeromonas shigelloides</name>
    <dbReference type="NCBI Taxonomy" id="703"/>
    <lineage>
        <taxon>Bacteria</taxon>
        <taxon>Pseudomonadati</taxon>
        <taxon>Pseudomonadota</taxon>
        <taxon>Gammaproteobacteria</taxon>
        <taxon>Enterobacterales</taxon>
        <taxon>Enterobacteriaceae</taxon>
        <taxon>Plesiomonas</taxon>
    </lineage>
</organism>